<keyword evidence="2" id="KW-1185">Reference proteome</keyword>
<evidence type="ECO:0000313" key="1">
    <source>
        <dbReference type="EMBL" id="KAF2117693.1"/>
    </source>
</evidence>
<accession>A0A6A5ZFH8</accession>
<organism evidence="1 2">
    <name type="scientific">Lophiotrema nucula</name>
    <dbReference type="NCBI Taxonomy" id="690887"/>
    <lineage>
        <taxon>Eukaryota</taxon>
        <taxon>Fungi</taxon>
        <taxon>Dikarya</taxon>
        <taxon>Ascomycota</taxon>
        <taxon>Pezizomycotina</taxon>
        <taxon>Dothideomycetes</taxon>
        <taxon>Pleosporomycetidae</taxon>
        <taxon>Pleosporales</taxon>
        <taxon>Lophiotremataceae</taxon>
        <taxon>Lophiotrema</taxon>
    </lineage>
</organism>
<dbReference type="EMBL" id="ML977318">
    <property type="protein sequence ID" value="KAF2117693.1"/>
    <property type="molecule type" value="Genomic_DNA"/>
</dbReference>
<dbReference type="Proteomes" id="UP000799770">
    <property type="component" value="Unassembled WGS sequence"/>
</dbReference>
<dbReference type="OrthoDB" id="3789421at2759"/>
<protein>
    <recommendedName>
        <fullName evidence="3">BTB domain-containing protein</fullName>
    </recommendedName>
</protein>
<reference evidence="1" key="1">
    <citation type="journal article" date="2020" name="Stud. Mycol.">
        <title>101 Dothideomycetes genomes: a test case for predicting lifestyles and emergence of pathogens.</title>
        <authorList>
            <person name="Haridas S."/>
            <person name="Albert R."/>
            <person name="Binder M."/>
            <person name="Bloem J."/>
            <person name="Labutti K."/>
            <person name="Salamov A."/>
            <person name="Andreopoulos B."/>
            <person name="Baker S."/>
            <person name="Barry K."/>
            <person name="Bills G."/>
            <person name="Bluhm B."/>
            <person name="Cannon C."/>
            <person name="Castanera R."/>
            <person name="Culley D."/>
            <person name="Daum C."/>
            <person name="Ezra D."/>
            <person name="Gonzalez J."/>
            <person name="Henrissat B."/>
            <person name="Kuo A."/>
            <person name="Liang C."/>
            <person name="Lipzen A."/>
            <person name="Lutzoni F."/>
            <person name="Magnuson J."/>
            <person name="Mondo S."/>
            <person name="Nolan M."/>
            <person name="Ohm R."/>
            <person name="Pangilinan J."/>
            <person name="Park H.-J."/>
            <person name="Ramirez L."/>
            <person name="Alfaro M."/>
            <person name="Sun H."/>
            <person name="Tritt A."/>
            <person name="Yoshinaga Y."/>
            <person name="Zwiers L.-H."/>
            <person name="Turgeon B."/>
            <person name="Goodwin S."/>
            <person name="Spatafora J."/>
            <person name="Crous P."/>
            <person name="Grigoriev I."/>
        </authorList>
    </citation>
    <scope>NUCLEOTIDE SEQUENCE</scope>
    <source>
        <strain evidence="1">CBS 627.86</strain>
    </source>
</reference>
<evidence type="ECO:0000313" key="2">
    <source>
        <dbReference type="Proteomes" id="UP000799770"/>
    </source>
</evidence>
<proteinExistence type="predicted"/>
<evidence type="ECO:0008006" key="3">
    <source>
        <dbReference type="Google" id="ProtNLM"/>
    </source>
</evidence>
<sequence>MPIQNERVATSNGKTDAHIRKQNAFSFFTMGTKLMYFQVGGTLSTPAEHFAVHQGLLDYHGFVIKGAPKHDLHGDLVYHLPNHEACTFRGLIELLYDRHLPTDDLIRVVKYPENWDYVEESDLAKEEAPLALSLAVEVFYLARHFSMHSIANKAMTFIFNHYKQHRTIPSTARIRQIFEKERCGKEELFVGLEDFIIDLCYKSDTTGDRDNLELLPPYFLAGIYFKNSELNWFKADKNVVPLKLSWYHWDCGGVTERGACGCEDIIE</sequence>
<name>A0A6A5ZFH8_9PLEO</name>
<dbReference type="AlphaFoldDB" id="A0A6A5ZFH8"/>
<gene>
    <name evidence="1" type="ORF">BDV96DRAFT_644042</name>
</gene>